<reference evidence="2" key="1">
    <citation type="submission" date="2023-10" db="EMBL/GenBank/DDBJ databases">
        <authorList>
            <person name="Chen Y."/>
            <person name="Shah S."/>
            <person name="Dougan E. K."/>
            <person name="Thang M."/>
            <person name="Chan C."/>
        </authorList>
    </citation>
    <scope>NUCLEOTIDE SEQUENCE [LARGE SCALE GENOMIC DNA]</scope>
</reference>
<dbReference type="Proteomes" id="UP001189429">
    <property type="component" value="Unassembled WGS sequence"/>
</dbReference>
<name>A0ABN9XQ83_9DINO</name>
<gene>
    <name evidence="2" type="ORF">PCOR1329_LOCUS77951</name>
</gene>
<sequence>METASGHGPVGVMSMQVAMDAGSQSPMSCQYQGRWRSRQQAHEHARRVVAASRIVMTARPLPGSKKLSARVPYSCTLKPQMGTDACSTQAALTPRSALGHLLRHRASREEAHDDLCASPLCVRIVPRPSESAALSPSSAECAPPSAEPGTPPRLPRAAAPPPQWRRLLPEGAPRPAAEAECGGPAGVLPRAPSAPRGRGAAPARRSTIEQEQPAGVESICLEGSRATCTLLPRAGSDGAGERQRSPPQTTPPGPRRSSRGAAAPASARPPPAALAKVEKPSARALPHTDKMVRAGRFRSSARATKEEDRRLVLPFSYCDEDPRVAHLEAIAGLELPQFRASSAA</sequence>
<comment type="caution">
    <text evidence="2">The sequence shown here is derived from an EMBL/GenBank/DDBJ whole genome shotgun (WGS) entry which is preliminary data.</text>
</comment>
<protein>
    <submittedName>
        <fullName evidence="2">Uncharacterized protein</fullName>
    </submittedName>
</protein>
<proteinExistence type="predicted"/>
<feature type="compositionally biased region" description="Low complexity" evidence="1">
    <location>
        <begin position="189"/>
        <end position="205"/>
    </location>
</feature>
<keyword evidence="3" id="KW-1185">Reference proteome</keyword>
<evidence type="ECO:0000313" key="2">
    <source>
        <dbReference type="EMBL" id="CAK0900741.1"/>
    </source>
</evidence>
<feature type="compositionally biased region" description="Basic and acidic residues" evidence="1">
    <location>
        <begin position="276"/>
        <end position="292"/>
    </location>
</feature>
<feature type="region of interest" description="Disordered" evidence="1">
    <location>
        <begin position="231"/>
        <end position="305"/>
    </location>
</feature>
<dbReference type="EMBL" id="CAUYUJ010020833">
    <property type="protein sequence ID" value="CAK0900741.1"/>
    <property type="molecule type" value="Genomic_DNA"/>
</dbReference>
<feature type="compositionally biased region" description="Pro residues" evidence="1">
    <location>
        <begin position="145"/>
        <end position="163"/>
    </location>
</feature>
<evidence type="ECO:0000313" key="3">
    <source>
        <dbReference type="Proteomes" id="UP001189429"/>
    </source>
</evidence>
<feature type="compositionally biased region" description="Low complexity" evidence="1">
    <location>
        <begin position="132"/>
        <end position="144"/>
    </location>
</feature>
<feature type="region of interest" description="Disordered" evidence="1">
    <location>
        <begin position="132"/>
        <end position="216"/>
    </location>
</feature>
<evidence type="ECO:0000256" key="1">
    <source>
        <dbReference type="SAM" id="MobiDB-lite"/>
    </source>
</evidence>
<organism evidence="2 3">
    <name type="scientific">Prorocentrum cordatum</name>
    <dbReference type="NCBI Taxonomy" id="2364126"/>
    <lineage>
        <taxon>Eukaryota</taxon>
        <taxon>Sar</taxon>
        <taxon>Alveolata</taxon>
        <taxon>Dinophyceae</taxon>
        <taxon>Prorocentrales</taxon>
        <taxon>Prorocentraceae</taxon>
        <taxon>Prorocentrum</taxon>
    </lineage>
</organism>
<accession>A0ABN9XQ83</accession>
<feature type="compositionally biased region" description="Low complexity" evidence="1">
    <location>
        <begin position="164"/>
        <end position="182"/>
    </location>
</feature>